<dbReference type="Proteomes" id="UP000245390">
    <property type="component" value="Unassembled WGS sequence"/>
</dbReference>
<organism evidence="2 3">
    <name type="scientific">Silicimonas algicola</name>
    <dbReference type="NCBI Taxonomy" id="1826607"/>
    <lineage>
        <taxon>Bacteria</taxon>
        <taxon>Pseudomonadati</taxon>
        <taxon>Pseudomonadota</taxon>
        <taxon>Alphaproteobacteria</taxon>
        <taxon>Rhodobacterales</taxon>
        <taxon>Paracoccaceae</taxon>
    </lineage>
</organism>
<feature type="transmembrane region" description="Helical" evidence="1">
    <location>
        <begin position="6"/>
        <end position="28"/>
    </location>
</feature>
<protein>
    <submittedName>
        <fullName evidence="2">Uncharacterized protein</fullName>
    </submittedName>
</protein>
<evidence type="ECO:0000256" key="1">
    <source>
        <dbReference type="SAM" id="Phobius"/>
    </source>
</evidence>
<reference evidence="2 3" key="1">
    <citation type="submission" date="2018-05" db="EMBL/GenBank/DDBJ databases">
        <title>Genomic Encyclopedia of Type Strains, Phase IV (KMG-IV): sequencing the most valuable type-strain genomes for metagenomic binning, comparative biology and taxonomic classification.</title>
        <authorList>
            <person name="Goeker M."/>
        </authorList>
    </citation>
    <scope>NUCLEOTIDE SEQUENCE [LARGE SCALE GENOMIC DNA]</scope>
    <source>
        <strain evidence="2 3">DSM 103371</strain>
    </source>
</reference>
<name>A0A316G6J1_9RHOB</name>
<dbReference type="KEGG" id="salo:EF888_17120"/>
<proteinExistence type="predicted"/>
<keyword evidence="3" id="KW-1185">Reference proteome</keyword>
<accession>A0A316G6J1</accession>
<keyword evidence="1" id="KW-0812">Transmembrane</keyword>
<keyword evidence="1" id="KW-1133">Transmembrane helix</keyword>
<evidence type="ECO:0000313" key="3">
    <source>
        <dbReference type="Proteomes" id="UP000245390"/>
    </source>
</evidence>
<dbReference type="OrthoDB" id="7693378at2"/>
<dbReference type="RefSeq" id="WP_109759645.1">
    <property type="nucleotide sequence ID" value="NZ_CP034588.1"/>
</dbReference>
<sequence length="71" mass="7573">MNNAADAAVIIGLSLVVLIGTVWLYIILPAQMARSRNRSVFGWILISLIVSPALSLLALLYLGRRGPGPDA</sequence>
<dbReference type="AlphaFoldDB" id="A0A316G6J1"/>
<evidence type="ECO:0000313" key="2">
    <source>
        <dbReference type="EMBL" id="PWK56232.1"/>
    </source>
</evidence>
<feature type="transmembrane region" description="Helical" evidence="1">
    <location>
        <begin position="40"/>
        <end position="62"/>
    </location>
</feature>
<comment type="caution">
    <text evidence="2">The sequence shown here is derived from an EMBL/GenBank/DDBJ whole genome shotgun (WGS) entry which is preliminary data.</text>
</comment>
<gene>
    <name evidence="2" type="ORF">C8D95_105300</name>
</gene>
<dbReference type="EMBL" id="QGGV01000005">
    <property type="protein sequence ID" value="PWK56232.1"/>
    <property type="molecule type" value="Genomic_DNA"/>
</dbReference>
<keyword evidence="1" id="KW-0472">Membrane</keyword>